<comment type="caution">
    <text evidence="1">The sequence shown here is derived from an EMBL/GenBank/DDBJ whole genome shotgun (WGS) entry which is preliminary data.</text>
</comment>
<evidence type="ECO:0008006" key="2">
    <source>
        <dbReference type="Google" id="ProtNLM"/>
    </source>
</evidence>
<dbReference type="PROSITE" id="PS51257">
    <property type="entry name" value="PROKAR_LIPOPROTEIN"/>
    <property type="match status" value="1"/>
</dbReference>
<gene>
    <name evidence="1" type="ORF">LCGC14_1020510</name>
</gene>
<evidence type="ECO:0000313" key="1">
    <source>
        <dbReference type="EMBL" id="KKN12031.1"/>
    </source>
</evidence>
<name>A0A0F9QFL9_9ZZZZ</name>
<reference evidence="1" key="1">
    <citation type="journal article" date="2015" name="Nature">
        <title>Complex archaea that bridge the gap between prokaryotes and eukaryotes.</title>
        <authorList>
            <person name="Spang A."/>
            <person name="Saw J.H."/>
            <person name="Jorgensen S.L."/>
            <person name="Zaremba-Niedzwiedzka K."/>
            <person name="Martijn J."/>
            <person name="Lind A.E."/>
            <person name="van Eijk R."/>
            <person name="Schleper C."/>
            <person name="Guy L."/>
            <person name="Ettema T.J."/>
        </authorList>
    </citation>
    <scope>NUCLEOTIDE SEQUENCE</scope>
</reference>
<organism evidence="1">
    <name type="scientific">marine sediment metagenome</name>
    <dbReference type="NCBI Taxonomy" id="412755"/>
    <lineage>
        <taxon>unclassified sequences</taxon>
        <taxon>metagenomes</taxon>
        <taxon>ecological metagenomes</taxon>
    </lineage>
</organism>
<accession>A0A0F9QFL9</accession>
<dbReference type="AlphaFoldDB" id="A0A0F9QFL9"/>
<proteinExistence type="predicted"/>
<protein>
    <recommendedName>
        <fullName evidence="2">Lipoprotein</fullName>
    </recommendedName>
</protein>
<sequence length="52" mass="5572">MKRLILALIVLAFVLTACSGTKLSIKQGCKQITSTEVECTTIISGDSDILPF</sequence>
<dbReference type="EMBL" id="LAZR01004075">
    <property type="protein sequence ID" value="KKN12031.1"/>
    <property type="molecule type" value="Genomic_DNA"/>
</dbReference>